<dbReference type="Gene3D" id="1.10.10.10">
    <property type="entry name" value="Winged helix-like DNA-binding domain superfamily/Winged helix DNA-binding domain"/>
    <property type="match status" value="1"/>
</dbReference>
<dbReference type="SUPFAM" id="SSF46785">
    <property type="entry name" value="Winged helix' DNA-binding domain"/>
    <property type="match status" value="1"/>
</dbReference>
<gene>
    <name evidence="3" type="ORF">CHR53_04020</name>
</gene>
<dbReference type="GO" id="GO:0006950">
    <property type="term" value="P:response to stress"/>
    <property type="evidence" value="ECO:0007669"/>
    <property type="project" value="TreeGrafter"/>
</dbReference>
<sequence>MNNPSIFELIHAMDKVNNKLIIEWNKMFNENIGITHILVLAHLREHGKSRPSDIAKALGLAPPSITHLTEKLIKKELAVRVADENDKRVLYLEIMDKGRDLLTKAQKEGKRLRTQLLERLTEEEQLELLRIYTKLL</sequence>
<dbReference type="PROSITE" id="PS50995">
    <property type="entry name" value="HTH_MARR_2"/>
    <property type="match status" value="1"/>
</dbReference>
<protein>
    <submittedName>
        <fullName evidence="3">MarR family transcriptional regulator</fullName>
    </submittedName>
</protein>
<dbReference type="STRING" id="1193713.GCA_001636315_03322"/>
<evidence type="ECO:0000259" key="2">
    <source>
        <dbReference type="PROSITE" id="PS50995"/>
    </source>
</evidence>
<dbReference type="PRINTS" id="PR00598">
    <property type="entry name" value="HTHMARR"/>
</dbReference>
<evidence type="ECO:0000256" key="1">
    <source>
        <dbReference type="ARBA" id="ARBA00023125"/>
    </source>
</evidence>
<dbReference type="InterPro" id="IPR039422">
    <property type="entry name" value="MarR/SlyA-like"/>
</dbReference>
<dbReference type="KEGG" id="nmk:CHR53_04020"/>
<dbReference type="GO" id="GO:0003677">
    <property type="term" value="F:DNA binding"/>
    <property type="evidence" value="ECO:0007669"/>
    <property type="project" value="UniProtKB-KW"/>
</dbReference>
<dbReference type="PANTHER" id="PTHR33164:SF57">
    <property type="entry name" value="MARR-FAMILY TRANSCRIPTIONAL REGULATOR"/>
    <property type="match status" value="1"/>
</dbReference>
<dbReference type="AlphaFoldDB" id="A0A3Q9QPZ9"/>
<dbReference type="OrthoDB" id="166070at2"/>
<dbReference type="GO" id="GO:0003700">
    <property type="term" value="F:DNA-binding transcription factor activity"/>
    <property type="evidence" value="ECO:0007669"/>
    <property type="project" value="InterPro"/>
</dbReference>
<dbReference type="EMBL" id="CP022572">
    <property type="protein sequence ID" value="AZU60498.1"/>
    <property type="molecule type" value="Genomic_DNA"/>
</dbReference>
<organism evidence="3 4">
    <name type="scientific">Neobacillus mesonae</name>
    <dbReference type="NCBI Taxonomy" id="1193713"/>
    <lineage>
        <taxon>Bacteria</taxon>
        <taxon>Bacillati</taxon>
        <taxon>Bacillota</taxon>
        <taxon>Bacilli</taxon>
        <taxon>Bacillales</taxon>
        <taxon>Bacillaceae</taxon>
        <taxon>Neobacillus</taxon>
    </lineage>
</organism>
<dbReference type="InterPro" id="IPR000835">
    <property type="entry name" value="HTH_MarR-typ"/>
</dbReference>
<keyword evidence="1" id="KW-0238">DNA-binding</keyword>
<proteinExistence type="predicted"/>
<dbReference type="InterPro" id="IPR036390">
    <property type="entry name" value="WH_DNA-bd_sf"/>
</dbReference>
<dbReference type="SMART" id="SM00347">
    <property type="entry name" value="HTH_MARR"/>
    <property type="match status" value="1"/>
</dbReference>
<dbReference type="InterPro" id="IPR036388">
    <property type="entry name" value="WH-like_DNA-bd_sf"/>
</dbReference>
<evidence type="ECO:0000313" key="4">
    <source>
        <dbReference type="Proteomes" id="UP000282892"/>
    </source>
</evidence>
<evidence type="ECO:0000313" key="3">
    <source>
        <dbReference type="EMBL" id="AZU60498.1"/>
    </source>
</evidence>
<name>A0A3Q9QPZ9_9BACI</name>
<feature type="domain" description="HTH marR-type" evidence="2">
    <location>
        <begin position="3"/>
        <end position="136"/>
    </location>
</feature>
<accession>A0A3Q9QPZ9</accession>
<dbReference type="Proteomes" id="UP000282892">
    <property type="component" value="Chromosome"/>
</dbReference>
<reference evidence="3 4" key="1">
    <citation type="submission" date="2017-07" db="EMBL/GenBank/DDBJ databases">
        <title>The complete genome sequence of Bacillus mesonae strain H20-5, an efficient strain improving plant abiotic stress resistance.</title>
        <authorList>
            <person name="Kim S.Y."/>
            <person name="Song H."/>
            <person name="Sang M.K."/>
            <person name="Weon H.-Y."/>
            <person name="Song J."/>
        </authorList>
    </citation>
    <scope>NUCLEOTIDE SEQUENCE [LARGE SCALE GENOMIC DNA]</scope>
    <source>
        <strain evidence="3 4">H20-5</strain>
    </source>
</reference>
<dbReference type="Pfam" id="PF01047">
    <property type="entry name" value="MarR"/>
    <property type="match status" value="1"/>
</dbReference>
<dbReference type="PANTHER" id="PTHR33164">
    <property type="entry name" value="TRANSCRIPTIONAL REGULATOR, MARR FAMILY"/>
    <property type="match status" value="1"/>
</dbReference>
<keyword evidence="4" id="KW-1185">Reference proteome</keyword>
<dbReference type="RefSeq" id="WP_127485128.1">
    <property type="nucleotide sequence ID" value="NZ_CP022572.1"/>
</dbReference>